<sequence>MKKILTIVFFFILIQLNNSCRSEVDSQITPTAKTLARNKNFQEISKILISNLNKNKNFTELKKISNKTSLSNNDRKLLFINLGFQDATDFNNFQNDLIQLNQKLSNDFDFKSLSQNQKTIIIQDAINEITSNFSGPESNPFEEDYYDDSGGNGDVEFCAGRRSACKQSAYGNYIIIVTGCVAGVLV</sequence>
<proteinExistence type="predicted"/>
<dbReference type="RefSeq" id="WP_282904632.1">
    <property type="nucleotide sequence ID" value="NZ_CP124855.1"/>
</dbReference>
<organism evidence="1 2">
    <name type="scientific">Chryseobacterium gotjawalense</name>
    <dbReference type="NCBI Taxonomy" id="3042315"/>
    <lineage>
        <taxon>Bacteria</taxon>
        <taxon>Pseudomonadati</taxon>
        <taxon>Bacteroidota</taxon>
        <taxon>Flavobacteriia</taxon>
        <taxon>Flavobacteriales</taxon>
        <taxon>Weeksellaceae</taxon>
        <taxon>Chryseobacterium group</taxon>
        <taxon>Chryseobacterium</taxon>
    </lineage>
</organism>
<dbReference type="EMBL" id="CP124855">
    <property type="protein sequence ID" value="WHF51277.1"/>
    <property type="molecule type" value="Genomic_DNA"/>
</dbReference>
<protein>
    <recommendedName>
        <fullName evidence="3">Lipoprotein</fullName>
    </recommendedName>
</protein>
<dbReference type="Proteomes" id="UP001241656">
    <property type="component" value="Chromosome"/>
</dbReference>
<name>A0ABY8RE02_9FLAO</name>
<keyword evidence="2" id="KW-1185">Reference proteome</keyword>
<reference evidence="1 2" key="1">
    <citation type="submission" date="2023-05" db="EMBL/GenBank/DDBJ databases">
        <title>Genomic insight into Chryseobacterium sp. wdc7 isolated forest soil (Gotjawal).</title>
        <authorList>
            <person name="Park S.-J."/>
        </authorList>
    </citation>
    <scope>NUCLEOTIDE SEQUENCE [LARGE SCALE GENOMIC DNA]</scope>
    <source>
        <strain evidence="2">wdc7</strain>
    </source>
</reference>
<gene>
    <name evidence="1" type="ORF">QGN23_12680</name>
</gene>
<evidence type="ECO:0008006" key="3">
    <source>
        <dbReference type="Google" id="ProtNLM"/>
    </source>
</evidence>
<evidence type="ECO:0000313" key="1">
    <source>
        <dbReference type="EMBL" id="WHF51277.1"/>
    </source>
</evidence>
<accession>A0ABY8RE02</accession>
<evidence type="ECO:0000313" key="2">
    <source>
        <dbReference type="Proteomes" id="UP001241656"/>
    </source>
</evidence>